<dbReference type="AlphaFoldDB" id="A0A2S5DR99"/>
<gene>
    <name evidence="1" type="ORF">C3743_14920</name>
</gene>
<dbReference type="Proteomes" id="UP000238655">
    <property type="component" value="Chromosome 1"/>
</dbReference>
<sequence length="69" mass="7130">MLNVTPPQTIAAISAVDRHPAIPRQTCLPPASLAFCIAARSVCIGSTVAVASSQTIAEIFVVDHHPAVP</sequence>
<accession>A0A2S5DR99</accession>
<reference evidence="1 2" key="1">
    <citation type="submission" date="2018-01" db="EMBL/GenBank/DDBJ databases">
        <title>Successful Treatment of Persistent Burkholderia cepacia Bacteremia with Ceftazidime-Avibactam.</title>
        <authorList>
            <person name="Tamma P."/>
            <person name="Fan Y."/>
            <person name="Bergman Y."/>
            <person name="Sick-Samuels A."/>
            <person name="Hsu A."/>
            <person name="Timp W."/>
            <person name="Simner P."/>
        </authorList>
    </citation>
    <scope>NUCLEOTIDE SEQUENCE [LARGE SCALE GENOMIC DNA]</scope>
    <source>
        <strain evidence="1 2">170816</strain>
    </source>
</reference>
<organism evidence="1 2">
    <name type="scientific">Burkholderia contaminans</name>
    <dbReference type="NCBI Taxonomy" id="488447"/>
    <lineage>
        <taxon>Bacteria</taxon>
        <taxon>Pseudomonadati</taxon>
        <taxon>Pseudomonadota</taxon>
        <taxon>Betaproteobacteria</taxon>
        <taxon>Burkholderiales</taxon>
        <taxon>Burkholderiaceae</taxon>
        <taxon>Burkholderia</taxon>
        <taxon>Burkholderia cepacia complex</taxon>
    </lineage>
</organism>
<evidence type="ECO:0000313" key="2">
    <source>
        <dbReference type="Proteomes" id="UP000238655"/>
    </source>
</evidence>
<comment type="caution">
    <text evidence="1">The sequence shown here is derived from an EMBL/GenBank/DDBJ whole genome shotgun (WGS) entry which is preliminary data.</text>
</comment>
<protein>
    <submittedName>
        <fullName evidence="1">Uncharacterized protein</fullName>
    </submittedName>
</protein>
<proteinExistence type="predicted"/>
<evidence type="ECO:0000313" key="1">
    <source>
        <dbReference type="EMBL" id="POZ81615.1"/>
    </source>
</evidence>
<dbReference type="RefSeq" id="WP_089460754.1">
    <property type="nucleotide sequence ID" value="NZ_CP192563.1"/>
</dbReference>
<dbReference type="EMBL" id="PQVP01000002">
    <property type="protein sequence ID" value="POZ81615.1"/>
    <property type="molecule type" value="Genomic_DNA"/>
</dbReference>
<name>A0A2S5DR99_9BURK</name>